<dbReference type="GO" id="GO:0003677">
    <property type="term" value="F:DNA binding"/>
    <property type="evidence" value="ECO:0007669"/>
    <property type="project" value="InterPro"/>
</dbReference>
<feature type="domain" description="Xylanolytic transcriptional activator regulatory" evidence="3">
    <location>
        <begin position="272"/>
        <end position="345"/>
    </location>
</feature>
<proteinExistence type="predicted"/>
<dbReference type="GO" id="GO:0006351">
    <property type="term" value="P:DNA-templated transcription"/>
    <property type="evidence" value="ECO:0007669"/>
    <property type="project" value="InterPro"/>
</dbReference>
<evidence type="ECO:0000313" key="4">
    <source>
        <dbReference type="EMBL" id="OAA57396.1"/>
    </source>
</evidence>
<dbReference type="GO" id="GO:0005634">
    <property type="term" value="C:nucleus"/>
    <property type="evidence" value="ECO:0007669"/>
    <property type="project" value="TreeGrafter"/>
</dbReference>
<dbReference type="SMART" id="SM00906">
    <property type="entry name" value="Fungal_trans"/>
    <property type="match status" value="1"/>
</dbReference>
<gene>
    <name evidence="4" type="ORF">SPI_07055</name>
</gene>
<dbReference type="InterPro" id="IPR050797">
    <property type="entry name" value="Carb_Metab_Trans_Reg"/>
</dbReference>
<reference evidence="4 5" key="1">
    <citation type="journal article" date="2016" name="Genome Biol. Evol.">
        <title>Divergent and convergent evolution of fungal pathogenicity.</title>
        <authorList>
            <person name="Shang Y."/>
            <person name="Xiao G."/>
            <person name="Zheng P."/>
            <person name="Cen K."/>
            <person name="Zhan S."/>
            <person name="Wang C."/>
        </authorList>
    </citation>
    <scope>NUCLEOTIDE SEQUENCE [LARGE SCALE GENOMIC DNA]</scope>
    <source>
        <strain evidence="4 5">RCEF 264</strain>
    </source>
</reference>
<accession>A0A167Q8A2</accession>
<dbReference type="PANTHER" id="PTHR31668:SF10">
    <property type="entry name" value="ZN(II)2CYS6 TRANSCRIPTION FACTOR (EUROFUNG)"/>
    <property type="match status" value="1"/>
</dbReference>
<dbReference type="Pfam" id="PF04082">
    <property type="entry name" value="Fungal_trans"/>
    <property type="match status" value="1"/>
</dbReference>
<name>A0A167Q8A2_9HYPO</name>
<dbReference type="CDD" id="cd12148">
    <property type="entry name" value="fungal_TF_MHR"/>
    <property type="match status" value="1"/>
</dbReference>
<evidence type="ECO:0000256" key="1">
    <source>
        <dbReference type="ARBA" id="ARBA00023242"/>
    </source>
</evidence>
<evidence type="ECO:0000259" key="3">
    <source>
        <dbReference type="SMART" id="SM00906"/>
    </source>
</evidence>
<dbReference type="PANTHER" id="PTHR31668">
    <property type="entry name" value="GLUCOSE TRANSPORT TRANSCRIPTION REGULATOR RGT1-RELATED-RELATED"/>
    <property type="match status" value="1"/>
</dbReference>
<protein>
    <submittedName>
        <fullName evidence="4">Transcription factor</fullName>
    </submittedName>
</protein>
<feature type="region of interest" description="Disordered" evidence="2">
    <location>
        <begin position="1"/>
        <end position="22"/>
    </location>
</feature>
<dbReference type="OrthoDB" id="408631at2759"/>
<organism evidence="4 5">
    <name type="scientific">Niveomyces insectorum RCEF 264</name>
    <dbReference type="NCBI Taxonomy" id="1081102"/>
    <lineage>
        <taxon>Eukaryota</taxon>
        <taxon>Fungi</taxon>
        <taxon>Dikarya</taxon>
        <taxon>Ascomycota</taxon>
        <taxon>Pezizomycotina</taxon>
        <taxon>Sordariomycetes</taxon>
        <taxon>Hypocreomycetidae</taxon>
        <taxon>Hypocreales</taxon>
        <taxon>Cordycipitaceae</taxon>
        <taxon>Niveomyces</taxon>
    </lineage>
</organism>
<dbReference type="Proteomes" id="UP000076874">
    <property type="component" value="Unassembled WGS sequence"/>
</dbReference>
<dbReference type="STRING" id="1081102.A0A167Q8A2"/>
<dbReference type="AlphaFoldDB" id="A0A167Q8A2"/>
<evidence type="ECO:0000313" key="5">
    <source>
        <dbReference type="Proteomes" id="UP000076874"/>
    </source>
</evidence>
<dbReference type="EMBL" id="AZHD01000014">
    <property type="protein sequence ID" value="OAA57396.1"/>
    <property type="molecule type" value="Genomic_DNA"/>
</dbReference>
<dbReference type="GO" id="GO:0008270">
    <property type="term" value="F:zinc ion binding"/>
    <property type="evidence" value="ECO:0007669"/>
    <property type="project" value="InterPro"/>
</dbReference>
<keyword evidence="1" id="KW-0539">Nucleus</keyword>
<dbReference type="GO" id="GO:0001080">
    <property type="term" value="P:nitrogen catabolite activation of transcription from RNA polymerase II promoter"/>
    <property type="evidence" value="ECO:0007669"/>
    <property type="project" value="TreeGrafter"/>
</dbReference>
<dbReference type="InterPro" id="IPR007219">
    <property type="entry name" value="XnlR_reg_dom"/>
</dbReference>
<evidence type="ECO:0000256" key="2">
    <source>
        <dbReference type="SAM" id="MobiDB-lite"/>
    </source>
</evidence>
<keyword evidence="5" id="KW-1185">Reference proteome</keyword>
<sequence length="573" mass="63893">MADSIASDATARPYRSKKQRPWVPPRAIAVAVEEWVASWSHTRETAPFAGTGAHRAPEASLMPLSPASPTTPHTAAAPDSHRTTVMPGRTVLYTGNSSDQDVYLLRHLPFDDTNSFGHSNWRVWKIFADEAAPAYFTSYPNTLLDVCTDIYNLDEVNAMVGPYHSHLLDLYYAYAHPSMPVLEERPCFEACISARSIPASLLAAVYNLGVSFWHLSPLLSGLHPIPREPLYHFVFHHITLEARTPSLRTVQAMLLHMQCPPFLVREPNHPGFWALTGQLVAIAQDMGLHVDPTAWTTISPAERKTRRVLWWAVYMHDKWLAHWLGRPSHIDDRHFSVAPLTVDDFVSGAHPLPAYLSHSIAAFVTLSNLTTVLSSVLDSFYTISQNPCSMTPEEALSRASQCQAKLNESLPHQGSTPLRPSRVINDYALVFAHYGIAVSIQRALFACVGGTLYYDIQRETHLFRNLFDVLEDLLQQDLQGLWLSYCKSNIAMIGSFIITALLSSTDDAVYQTRHASLYGFRSLLYRLAERFEFAALPLLRLNLLLERFADNAAEPGIEGPGCDGESGEDILSS</sequence>
<comment type="caution">
    <text evidence="4">The sequence shown here is derived from an EMBL/GenBank/DDBJ whole genome shotgun (WGS) entry which is preliminary data.</text>
</comment>